<dbReference type="GO" id="GO:0000139">
    <property type="term" value="C:Golgi membrane"/>
    <property type="evidence" value="ECO:0007669"/>
    <property type="project" value="UniProtKB-SubCell"/>
</dbReference>
<evidence type="ECO:0000313" key="8">
    <source>
        <dbReference type="EMBL" id="GMM47579.1"/>
    </source>
</evidence>
<dbReference type="PANTHER" id="PTHR31658:SF0">
    <property type="entry name" value="CONSERVED OLIGOMERIC GOLGI COMPLEX SUBUNIT 1"/>
    <property type="match status" value="1"/>
</dbReference>
<evidence type="ECO:0000256" key="2">
    <source>
        <dbReference type="ARBA" id="ARBA00006653"/>
    </source>
</evidence>
<accession>A0AAV5R7V0</accession>
<proteinExistence type="inferred from homology"/>
<reference evidence="8 9" key="1">
    <citation type="journal article" date="2023" name="Elife">
        <title>Identification of key yeast species and microbe-microbe interactions impacting larval growth of Drosophila in the wild.</title>
        <authorList>
            <person name="Mure A."/>
            <person name="Sugiura Y."/>
            <person name="Maeda R."/>
            <person name="Honda K."/>
            <person name="Sakurai N."/>
            <person name="Takahashi Y."/>
            <person name="Watada M."/>
            <person name="Katoh T."/>
            <person name="Gotoh A."/>
            <person name="Gotoh Y."/>
            <person name="Taniguchi I."/>
            <person name="Nakamura K."/>
            <person name="Hayashi T."/>
            <person name="Katayama T."/>
            <person name="Uemura T."/>
            <person name="Hattori Y."/>
        </authorList>
    </citation>
    <scope>NUCLEOTIDE SEQUENCE [LARGE SCALE GENOMIC DNA]</scope>
    <source>
        <strain evidence="8 9">PK-24</strain>
    </source>
</reference>
<evidence type="ECO:0000256" key="6">
    <source>
        <dbReference type="ARBA" id="ARBA00023034"/>
    </source>
</evidence>
<dbReference type="InterPro" id="IPR033370">
    <property type="entry name" value="COG1"/>
</dbReference>
<dbReference type="GO" id="GO:0006891">
    <property type="term" value="P:intra-Golgi vesicle-mediated transport"/>
    <property type="evidence" value="ECO:0007669"/>
    <property type="project" value="InterPro"/>
</dbReference>
<keyword evidence="6" id="KW-0333">Golgi apparatus</keyword>
<comment type="subcellular location">
    <subcellularLocation>
        <location evidence="1">Golgi apparatus membrane</location>
        <topology evidence="1">Peripheral membrane protein</topology>
    </subcellularLocation>
</comment>
<comment type="caution">
    <text evidence="8">The sequence shown here is derived from an EMBL/GenBank/DDBJ whole genome shotgun (WGS) entry which is preliminary data.</text>
</comment>
<evidence type="ECO:0000256" key="5">
    <source>
        <dbReference type="ARBA" id="ARBA00022927"/>
    </source>
</evidence>
<dbReference type="EMBL" id="BTGB01000009">
    <property type="protein sequence ID" value="GMM47579.1"/>
    <property type="molecule type" value="Genomic_DNA"/>
</dbReference>
<organism evidence="8 9">
    <name type="scientific">Pichia kluyveri</name>
    <name type="common">Yeast</name>
    <dbReference type="NCBI Taxonomy" id="36015"/>
    <lineage>
        <taxon>Eukaryota</taxon>
        <taxon>Fungi</taxon>
        <taxon>Dikarya</taxon>
        <taxon>Ascomycota</taxon>
        <taxon>Saccharomycotina</taxon>
        <taxon>Pichiomycetes</taxon>
        <taxon>Pichiales</taxon>
        <taxon>Pichiaceae</taxon>
        <taxon>Pichia</taxon>
    </lineage>
</organism>
<evidence type="ECO:0000313" key="9">
    <source>
        <dbReference type="Proteomes" id="UP001378960"/>
    </source>
</evidence>
<protein>
    <recommendedName>
        <fullName evidence="3">Conserved oligomeric Golgi complex subunit 1</fullName>
    </recommendedName>
</protein>
<comment type="similarity">
    <text evidence="2">Belongs to the COG1 family.</text>
</comment>
<dbReference type="GO" id="GO:0017119">
    <property type="term" value="C:Golgi transport complex"/>
    <property type="evidence" value="ECO:0007669"/>
    <property type="project" value="InterPro"/>
</dbReference>
<dbReference type="AlphaFoldDB" id="A0AAV5R7V0"/>
<keyword evidence="7" id="KW-0472">Membrane</keyword>
<name>A0AAV5R7V0_PICKL</name>
<keyword evidence="4" id="KW-0813">Transport</keyword>
<dbReference type="Pfam" id="PF08700">
    <property type="entry name" value="VPS51_Exo84_N"/>
    <property type="match status" value="1"/>
</dbReference>
<evidence type="ECO:0000256" key="1">
    <source>
        <dbReference type="ARBA" id="ARBA00004395"/>
    </source>
</evidence>
<gene>
    <name evidence="8" type="ORF">DAPK24_041770</name>
</gene>
<dbReference type="Proteomes" id="UP001378960">
    <property type="component" value="Unassembled WGS sequence"/>
</dbReference>
<sequence length="823" mass="95499">MEVSTHYENIIGKSASDIFKDYSVDEIGKILNNLSEDVVMKRSELKTLVGNKYRELLNVADEIITMNKITKQENEKLMDLAFKKSNYNPKSLDNLIKFNQNVENAKLQKAVTTNRPIILQNVVHDLNYLLMQLKHDIKDELKSSSNANLLSSESNKNDKSIKNFNAEDNNANYQPLSQNLQSNFLIVAKHIHLIDYYFSNDIEQHRKTFSATKYKQLCKEFNHLLDSQLVTLTHEADNEFLTNIFASFLVNQKVSATETVLWILNKRLEYFKFLSDNSAKFEDLLEYIFITLQYIENIKSRSSLVFSRLKNNSDNYNWIKQTTFNEWIKWINQEPFSNSDISLKTDFTFELSKEDMELSKEKLESIIDNWKSDIALELLSNFDQRFEKSSSNLMDLTVLLNHVLTSFKQFTSLTTLPTDDGFIINYIVDKCDTEYSAQVRNQINQFKNISNIIISTFKNKEEILSTLSNLSNTSSFQYKKFGSRFTIDSFLNTSNSTETTDKVPKLLNGYKSNIKEINNSLELLKSTSYMVKKPVLSVDDYEDDEMWISLSNKLKQIYTGSAESSLKLLNNLITEFLSEVSNILDFQSNVLSNTQIFYILETLNQLAEKIQLNEIYQTLENYLSQSIQGKVNWSESIDPLLGKCFQLILDSKYMETVCSKITNMLEERFNKDDDATETIIWERTLDDKLVATGPSFVYTSLLLTICDDLLYIDDIDYSKLYVTDTFEKTRKDSLEIILNTITSFIKKVENKNVNKTNILLTFSDFLFTMFLLNKEVKDVSEEAKSLFIELDANLSDVEYSVKIMKQIYDNYKTQSLVFFPLTL</sequence>
<dbReference type="PANTHER" id="PTHR31658">
    <property type="entry name" value="CONSERVED OLIGOMERIC GOLGI COMPLEX SUBUNIT 1"/>
    <property type="match status" value="1"/>
</dbReference>
<evidence type="ECO:0000256" key="3">
    <source>
        <dbReference type="ARBA" id="ARBA00020978"/>
    </source>
</evidence>
<evidence type="ECO:0000256" key="4">
    <source>
        <dbReference type="ARBA" id="ARBA00022448"/>
    </source>
</evidence>
<keyword evidence="9" id="KW-1185">Reference proteome</keyword>
<keyword evidence="5" id="KW-0653">Protein transport</keyword>
<evidence type="ECO:0000256" key="7">
    <source>
        <dbReference type="ARBA" id="ARBA00023136"/>
    </source>
</evidence>
<dbReference type="GO" id="GO:0015031">
    <property type="term" value="P:protein transport"/>
    <property type="evidence" value="ECO:0007669"/>
    <property type="project" value="UniProtKB-KW"/>
</dbReference>